<evidence type="ECO:0000313" key="2">
    <source>
        <dbReference type="EMBL" id="MBB1158419.1"/>
    </source>
</evidence>
<organism evidence="2 3">
    <name type="scientific">Amycolatopsis dendrobii</name>
    <dbReference type="NCBI Taxonomy" id="2760662"/>
    <lineage>
        <taxon>Bacteria</taxon>
        <taxon>Bacillati</taxon>
        <taxon>Actinomycetota</taxon>
        <taxon>Actinomycetes</taxon>
        <taxon>Pseudonocardiales</taxon>
        <taxon>Pseudonocardiaceae</taxon>
        <taxon>Amycolatopsis</taxon>
    </lineage>
</organism>
<name>A0A7W3W472_9PSEU</name>
<keyword evidence="3" id="KW-1185">Reference proteome</keyword>
<gene>
    <name evidence="2" type="ORF">H4281_35175</name>
</gene>
<comment type="caution">
    <text evidence="2">The sequence shown here is derived from an EMBL/GenBank/DDBJ whole genome shotgun (WGS) entry which is preliminary data.</text>
</comment>
<dbReference type="InterPro" id="IPR009081">
    <property type="entry name" value="PP-bd_ACP"/>
</dbReference>
<proteinExistence type="predicted"/>
<evidence type="ECO:0000313" key="3">
    <source>
        <dbReference type="Proteomes" id="UP000526734"/>
    </source>
</evidence>
<feature type="domain" description="Carrier" evidence="1">
    <location>
        <begin position="1"/>
        <end position="77"/>
    </location>
</feature>
<accession>A0A7W3W472</accession>
<evidence type="ECO:0000259" key="1">
    <source>
        <dbReference type="PROSITE" id="PS50075"/>
    </source>
</evidence>
<dbReference type="AlphaFoldDB" id="A0A7W3W472"/>
<dbReference type="PROSITE" id="PS50075">
    <property type="entry name" value="CARRIER"/>
    <property type="match status" value="1"/>
</dbReference>
<dbReference type="InterPro" id="IPR036736">
    <property type="entry name" value="ACP-like_sf"/>
</dbReference>
<dbReference type="EMBL" id="JACGZW010000013">
    <property type="protein sequence ID" value="MBB1158419.1"/>
    <property type="molecule type" value="Genomic_DNA"/>
</dbReference>
<sequence>MENHLATVREYITSHLGGKTLPDDEDLFAGGHLNSLFAVQIVVWLEKEFGIAVRGGDLTLDNFRSIGAIAAFVEANNAPVG</sequence>
<reference evidence="2 3" key="1">
    <citation type="submission" date="2020-08" db="EMBL/GenBank/DDBJ databases">
        <title>Amycolatopsis sp. nov. DR6-1 isolated from Dendrobium heterocarpum.</title>
        <authorList>
            <person name="Tedsree N."/>
            <person name="Kuncharoen N."/>
            <person name="Likhitwitayawuid K."/>
            <person name="Tanasupawat S."/>
        </authorList>
    </citation>
    <scope>NUCLEOTIDE SEQUENCE [LARGE SCALE GENOMIC DNA]</scope>
    <source>
        <strain evidence="2 3">DR6-1</strain>
    </source>
</reference>
<dbReference type="RefSeq" id="WP_182895175.1">
    <property type="nucleotide sequence ID" value="NZ_JACGZW010000013.1"/>
</dbReference>
<protein>
    <recommendedName>
        <fullName evidence="1">Carrier domain-containing protein</fullName>
    </recommendedName>
</protein>
<dbReference type="SUPFAM" id="SSF47336">
    <property type="entry name" value="ACP-like"/>
    <property type="match status" value="1"/>
</dbReference>
<dbReference type="Proteomes" id="UP000526734">
    <property type="component" value="Unassembled WGS sequence"/>
</dbReference>
<dbReference type="Gene3D" id="1.10.1200.10">
    <property type="entry name" value="ACP-like"/>
    <property type="match status" value="1"/>
</dbReference>
<dbReference type="Pfam" id="PF00550">
    <property type="entry name" value="PP-binding"/>
    <property type="match status" value="1"/>
</dbReference>